<dbReference type="GO" id="GO:0003677">
    <property type="term" value="F:DNA binding"/>
    <property type="evidence" value="ECO:0007669"/>
    <property type="project" value="InterPro"/>
</dbReference>
<evidence type="ECO:0000313" key="2">
    <source>
        <dbReference type="EMBL" id="ABB39409.1"/>
    </source>
</evidence>
<proteinExistence type="inferred from homology"/>
<dbReference type="AlphaFoldDB" id="Q30Y37"/>
<comment type="similarity">
    <text evidence="1">Belongs to the ros/MucR family.</text>
</comment>
<name>Q30Y37_OLEA2</name>
<gene>
    <name evidence="2" type="ordered locus">Dde_2613</name>
</gene>
<accession>Q30Y37</accession>
<dbReference type="HOGENOM" id="CLU_106247_3_0_7"/>
<dbReference type="InterPro" id="IPR041920">
    <property type="entry name" value="ROS/MUCR_sf"/>
</dbReference>
<dbReference type="KEGG" id="dde:Dde_2613"/>
<sequence length="156" mass="17825">MKMYKLGVNCNKLALAIYHAREVNMDDYLKEALEIVKAQASVRNMTEDEITSMVMKLASGIKGICEGSVTPDGGMDAQAAQRSIKEKTISCLECGKSFKIITKKHLALHDLDAVSYREKWGFKKNTPLVCKSLQRERRKKMKDMQLWEKRRKQPAE</sequence>
<dbReference type="Gene3D" id="1.10.10.1550">
    <property type="entry name" value="ROS/MUCR transcriptional regulator protein"/>
    <property type="match status" value="1"/>
</dbReference>
<dbReference type="STRING" id="207559.Dde_2613"/>
<dbReference type="InterPro" id="IPR008807">
    <property type="entry name" value="ROS_MUCR"/>
</dbReference>
<dbReference type="GO" id="GO:0006355">
    <property type="term" value="P:regulation of DNA-templated transcription"/>
    <property type="evidence" value="ECO:0007669"/>
    <property type="project" value="InterPro"/>
</dbReference>
<dbReference type="EMBL" id="CP000112">
    <property type="protein sequence ID" value="ABB39409.1"/>
    <property type="molecule type" value="Genomic_DNA"/>
</dbReference>
<reference evidence="2 3" key="1">
    <citation type="journal article" date="2011" name="J. Bacteriol.">
        <title>Complete genome sequence and updated annotation of Desulfovibrio alaskensis G20.</title>
        <authorList>
            <person name="Hauser L.J."/>
            <person name="Land M.L."/>
            <person name="Brown S.D."/>
            <person name="Larimer F."/>
            <person name="Keller K.L."/>
            <person name="Rapp-Giles B.J."/>
            <person name="Price M.N."/>
            <person name="Lin M."/>
            <person name="Bruce D.C."/>
            <person name="Detter J.C."/>
            <person name="Tapia R."/>
            <person name="Han C.S."/>
            <person name="Goodwin L.A."/>
            <person name="Cheng J.F."/>
            <person name="Pitluck S."/>
            <person name="Copeland A."/>
            <person name="Lucas S."/>
            <person name="Nolan M."/>
            <person name="Lapidus A.L."/>
            <person name="Palumbo A.V."/>
            <person name="Wall J.D."/>
        </authorList>
    </citation>
    <scope>NUCLEOTIDE SEQUENCE [LARGE SCALE GENOMIC DNA]</scope>
    <source>
        <strain evidence="3">ATCC BAA 1058 / DSM 17464 / G20</strain>
    </source>
</reference>
<dbReference type="Pfam" id="PF05443">
    <property type="entry name" value="ROS_MUCR"/>
    <property type="match status" value="1"/>
</dbReference>
<organism evidence="2 3">
    <name type="scientific">Oleidesulfovibrio alaskensis (strain ATCC BAA-1058 / DSM 17464 / G20)</name>
    <name type="common">Desulfovibrio alaskensis</name>
    <dbReference type="NCBI Taxonomy" id="207559"/>
    <lineage>
        <taxon>Bacteria</taxon>
        <taxon>Pseudomonadati</taxon>
        <taxon>Thermodesulfobacteriota</taxon>
        <taxon>Desulfovibrionia</taxon>
        <taxon>Desulfovibrionales</taxon>
        <taxon>Desulfovibrionaceae</taxon>
        <taxon>Oleidesulfovibrio</taxon>
    </lineage>
</organism>
<keyword evidence="3" id="KW-1185">Reference proteome</keyword>
<dbReference type="eggNOG" id="COG4957">
    <property type="taxonomic scope" value="Bacteria"/>
</dbReference>
<dbReference type="GO" id="GO:0008270">
    <property type="term" value="F:zinc ion binding"/>
    <property type="evidence" value="ECO:0007669"/>
    <property type="project" value="InterPro"/>
</dbReference>
<dbReference type="Proteomes" id="UP000002710">
    <property type="component" value="Chromosome"/>
</dbReference>
<protein>
    <submittedName>
        <fullName evidence="2">Transcriptional regulator, MucR family</fullName>
    </submittedName>
</protein>
<evidence type="ECO:0000313" key="3">
    <source>
        <dbReference type="Proteomes" id="UP000002710"/>
    </source>
</evidence>
<evidence type="ECO:0000256" key="1">
    <source>
        <dbReference type="ARBA" id="ARBA00007031"/>
    </source>
</evidence>